<feature type="domain" description="FtsK" evidence="5">
    <location>
        <begin position="212"/>
        <end position="401"/>
    </location>
</feature>
<dbReference type="InterPro" id="IPR002543">
    <property type="entry name" value="FtsK_dom"/>
</dbReference>
<keyword evidence="2 3" id="KW-0067">ATP-binding</keyword>
<proteinExistence type="predicted"/>
<dbReference type="InterPro" id="IPR050206">
    <property type="entry name" value="FtsK/SpoIIIE/SftA"/>
</dbReference>
<dbReference type="PANTHER" id="PTHR22683">
    <property type="entry name" value="SPORULATION PROTEIN RELATED"/>
    <property type="match status" value="1"/>
</dbReference>
<sequence>MASKQSQIDKDIDAALSNIVMGIGHGFKMIFYGIKKLNSIKNVVFLLVMLAISVLAYVYRNPVFDCLKSVEMPGVFQKIVFIVILCLPLIYLAIIGSSTDRKAKEFYKIFQAIEFKGRDGKYPYFLDMYQDEDKRTIYTFKTSISVGEWRKNQERLETALDCTILQINNKGSKKIVEIISLSSDYKLPTLVEWEDSRAPEGESRMAVGECVMGQVSFDLNKTPHVLVAGETGSGKSVILHVLLWQMILKQAKVIMLDFKGGVEFGLDYEAYGEVITDREQAVKVLEELVKENQLRLQLFRQYRAKNIAEYNEKTDSRLCRIGVFCDEIAEMMDTTGVPKKEREIYEKIKGLLSTLARLSRSTGINMIMGVQRPDANVLTGQIKNNIPVRICGRFADKAASEIVLNTTAAINLPDVKGRFLFLRGNELIEFQAYLFEDSMMHEVYADIGTMLIDQKRTGKAPKYYEQPPINAQEDPEDPDQVIAAVDYGLDRYKDVGNLDFDFDESIEWGVDDVV</sequence>
<feature type="transmembrane region" description="Helical" evidence="4">
    <location>
        <begin position="43"/>
        <end position="59"/>
    </location>
</feature>
<evidence type="ECO:0000313" key="8">
    <source>
        <dbReference type="EMBL" id="RGL95785.1"/>
    </source>
</evidence>
<dbReference type="InterPro" id="IPR027417">
    <property type="entry name" value="P-loop_NTPase"/>
</dbReference>
<evidence type="ECO:0000313" key="10">
    <source>
        <dbReference type="Proteomes" id="UP000263014"/>
    </source>
</evidence>
<evidence type="ECO:0000313" key="6">
    <source>
        <dbReference type="EMBL" id="GKH04799.1"/>
    </source>
</evidence>
<keyword evidence="1 3" id="KW-0547">Nucleotide-binding</keyword>
<accession>A0A374NX94</accession>
<gene>
    <name evidence="6" type="ORF">CE91St55_67800</name>
    <name evidence="8" type="ORF">DXC39_27500</name>
    <name evidence="7" type="ORF">DXD79_31230</name>
</gene>
<dbReference type="Proteomes" id="UP001055091">
    <property type="component" value="Unassembled WGS sequence"/>
</dbReference>
<reference evidence="9 10" key="1">
    <citation type="submission" date="2018-08" db="EMBL/GenBank/DDBJ databases">
        <title>A genome reference for cultivated species of the human gut microbiota.</title>
        <authorList>
            <person name="Zou Y."/>
            <person name="Xue W."/>
            <person name="Luo G."/>
        </authorList>
    </citation>
    <scope>NUCLEOTIDE SEQUENCE [LARGE SCALE GENOMIC DNA]</scope>
    <source>
        <strain evidence="8 9">TF05-11AC</strain>
        <strain evidence="7 10">TM09-12</strain>
    </source>
</reference>
<organism evidence="7 10">
    <name type="scientific">Hungatella hathewayi</name>
    <dbReference type="NCBI Taxonomy" id="154046"/>
    <lineage>
        <taxon>Bacteria</taxon>
        <taxon>Bacillati</taxon>
        <taxon>Bacillota</taxon>
        <taxon>Clostridia</taxon>
        <taxon>Lachnospirales</taxon>
        <taxon>Lachnospiraceae</taxon>
        <taxon>Hungatella</taxon>
    </lineage>
</organism>
<dbReference type="EMBL" id="QSON01000028">
    <property type="protein sequence ID" value="RGI95770.1"/>
    <property type="molecule type" value="Genomic_DNA"/>
</dbReference>
<feature type="transmembrane region" description="Helical" evidence="4">
    <location>
        <begin position="79"/>
        <end position="98"/>
    </location>
</feature>
<dbReference type="SUPFAM" id="SSF52540">
    <property type="entry name" value="P-loop containing nucleoside triphosphate hydrolases"/>
    <property type="match status" value="1"/>
</dbReference>
<dbReference type="PROSITE" id="PS00675">
    <property type="entry name" value="SIGMA54_INTERACT_1"/>
    <property type="match status" value="1"/>
</dbReference>
<dbReference type="Proteomes" id="UP000261257">
    <property type="component" value="Unassembled WGS sequence"/>
</dbReference>
<dbReference type="PANTHER" id="PTHR22683:SF1">
    <property type="entry name" value="TYPE VII SECRETION SYSTEM PROTEIN ESSC"/>
    <property type="match status" value="1"/>
</dbReference>
<evidence type="ECO:0000313" key="7">
    <source>
        <dbReference type="EMBL" id="RGI95770.1"/>
    </source>
</evidence>
<dbReference type="RefSeq" id="WP_117623784.1">
    <property type="nucleotide sequence ID" value="NZ_BQNJ01000003.1"/>
</dbReference>
<dbReference type="InterPro" id="IPR025662">
    <property type="entry name" value="Sigma_54_int_dom_ATP-bd_1"/>
</dbReference>
<comment type="caution">
    <text evidence="7">The sequence shown here is derived from an EMBL/GenBank/DDBJ whole genome shotgun (WGS) entry which is preliminary data.</text>
</comment>
<keyword evidence="4" id="KW-0472">Membrane</keyword>
<evidence type="ECO:0000259" key="5">
    <source>
        <dbReference type="PROSITE" id="PS50901"/>
    </source>
</evidence>
<evidence type="ECO:0000256" key="1">
    <source>
        <dbReference type="ARBA" id="ARBA00022741"/>
    </source>
</evidence>
<dbReference type="PROSITE" id="PS50901">
    <property type="entry name" value="FTSK"/>
    <property type="match status" value="1"/>
</dbReference>
<keyword evidence="4" id="KW-1133">Transmembrane helix</keyword>
<dbReference type="Gene3D" id="3.40.50.300">
    <property type="entry name" value="P-loop containing nucleotide triphosphate hydrolases"/>
    <property type="match status" value="1"/>
</dbReference>
<name>A0A374NX94_9FIRM</name>
<evidence type="ECO:0000313" key="9">
    <source>
        <dbReference type="Proteomes" id="UP000261257"/>
    </source>
</evidence>
<dbReference type="Pfam" id="PF01580">
    <property type="entry name" value="FtsK_SpoIIIE"/>
    <property type="match status" value="1"/>
</dbReference>
<feature type="binding site" evidence="3">
    <location>
        <begin position="229"/>
        <end position="236"/>
    </location>
    <ligand>
        <name>ATP</name>
        <dbReference type="ChEBI" id="CHEBI:30616"/>
    </ligand>
</feature>
<dbReference type="GO" id="GO:0005524">
    <property type="term" value="F:ATP binding"/>
    <property type="evidence" value="ECO:0007669"/>
    <property type="project" value="UniProtKB-UniRule"/>
</dbReference>
<evidence type="ECO:0000256" key="3">
    <source>
        <dbReference type="PROSITE-ProRule" id="PRU00289"/>
    </source>
</evidence>
<keyword evidence="4" id="KW-0812">Transmembrane</keyword>
<evidence type="ECO:0000256" key="2">
    <source>
        <dbReference type="ARBA" id="ARBA00022840"/>
    </source>
</evidence>
<dbReference type="SMART" id="SM00382">
    <property type="entry name" value="AAA"/>
    <property type="match status" value="1"/>
</dbReference>
<dbReference type="InterPro" id="IPR003593">
    <property type="entry name" value="AAA+_ATPase"/>
</dbReference>
<dbReference type="CDD" id="cd01127">
    <property type="entry name" value="TrwB_TraG_TraD_VirD4"/>
    <property type="match status" value="1"/>
</dbReference>
<dbReference type="Proteomes" id="UP000263014">
    <property type="component" value="Unassembled WGS sequence"/>
</dbReference>
<reference evidence="6" key="2">
    <citation type="submission" date="2022-01" db="EMBL/GenBank/DDBJ databases">
        <title>Novel bile acid biosynthetic pathways are enriched in the microbiome of centenarians.</title>
        <authorList>
            <person name="Sato Y."/>
            <person name="Atarashi K."/>
            <person name="Plichta R.D."/>
            <person name="Arai Y."/>
            <person name="Sasajima S."/>
            <person name="Kearney M.S."/>
            <person name="Suda W."/>
            <person name="Takeshita K."/>
            <person name="Sasaki T."/>
            <person name="Okamoto S."/>
            <person name="Skelly N.A."/>
            <person name="Okamura Y."/>
            <person name="Vlamakis H."/>
            <person name="Li Y."/>
            <person name="Tanoue T."/>
            <person name="Takei H."/>
            <person name="Nittono H."/>
            <person name="Narushima S."/>
            <person name="Irie J."/>
            <person name="Itoh H."/>
            <person name="Moriya K."/>
            <person name="Sugiura Y."/>
            <person name="Suematsu M."/>
            <person name="Moritoki N."/>
            <person name="Shibata S."/>
            <person name="Littman R.D."/>
            <person name="Fischbach A.M."/>
            <person name="Uwamino Y."/>
            <person name="Inoue T."/>
            <person name="Honda A."/>
            <person name="Hattori M."/>
            <person name="Murai T."/>
            <person name="Xavier J.R."/>
            <person name="Hirose N."/>
            <person name="Honda K."/>
        </authorList>
    </citation>
    <scope>NUCLEOTIDE SEQUENCE</scope>
    <source>
        <strain evidence="6">CE91-St55</strain>
    </source>
</reference>
<dbReference type="EMBL" id="QSSQ01000044">
    <property type="protein sequence ID" value="RGL95785.1"/>
    <property type="molecule type" value="Genomic_DNA"/>
</dbReference>
<dbReference type="AlphaFoldDB" id="A0A374NX94"/>
<protein>
    <submittedName>
        <fullName evidence="7">DNA translocase FtsK</fullName>
    </submittedName>
</protein>
<dbReference type="EMBL" id="BQNJ01000003">
    <property type="protein sequence ID" value="GKH04799.1"/>
    <property type="molecule type" value="Genomic_DNA"/>
</dbReference>
<evidence type="ECO:0000256" key="4">
    <source>
        <dbReference type="SAM" id="Phobius"/>
    </source>
</evidence>
<dbReference type="GO" id="GO:0003677">
    <property type="term" value="F:DNA binding"/>
    <property type="evidence" value="ECO:0007669"/>
    <property type="project" value="InterPro"/>
</dbReference>